<dbReference type="NCBIfam" id="TIGR02481">
    <property type="entry name" value="hemeryth_dom"/>
    <property type="match status" value="1"/>
</dbReference>
<keyword evidence="7" id="KW-1185">Reference proteome</keyword>
<name>A0A222MZ76_9BACT</name>
<accession>A0A222MZ76</accession>
<dbReference type="Proteomes" id="UP000201169">
    <property type="component" value="Chromosome"/>
</dbReference>
<evidence type="ECO:0000256" key="3">
    <source>
        <dbReference type="ARBA" id="ARBA00022723"/>
    </source>
</evidence>
<evidence type="ECO:0000256" key="4">
    <source>
        <dbReference type="ARBA" id="ARBA00023004"/>
    </source>
</evidence>
<dbReference type="GO" id="GO:0005344">
    <property type="term" value="F:oxygen carrier activity"/>
    <property type="evidence" value="ECO:0007669"/>
    <property type="project" value="UniProtKB-KW"/>
</dbReference>
<dbReference type="AlphaFoldDB" id="A0A222MZ76"/>
<dbReference type="PROSITE" id="PS00550">
    <property type="entry name" value="HEMERYTHRINS"/>
    <property type="match status" value="1"/>
</dbReference>
<feature type="domain" description="Hemerythrin-like" evidence="5">
    <location>
        <begin position="15"/>
        <end position="123"/>
    </location>
</feature>
<keyword evidence="4" id="KW-0408">Iron</keyword>
<dbReference type="OrthoDB" id="9774644at2"/>
<dbReference type="InterPro" id="IPR016131">
    <property type="entry name" value="Haemerythrin_Fe_BS"/>
</dbReference>
<evidence type="ECO:0000256" key="2">
    <source>
        <dbReference type="ARBA" id="ARBA00022621"/>
    </source>
</evidence>
<protein>
    <submittedName>
        <fullName evidence="6">Hemerythrin-like metal-binding domain protein</fullName>
    </submittedName>
</protein>
<dbReference type="InterPro" id="IPR035938">
    <property type="entry name" value="Hemerythrin-like_sf"/>
</dbReference>
<dbReference type="Pfam" id="PF01814">
    <property type="entry name" value="Hemerythrin"/>
    <property type="match status" value="1"/>
</dbReference>
<keyword evidence="2" id="KW-0561">Oxygen transport</keyword>
<dbReference type="SUPFAM" id="SSF47188">
    <property type="entry name" value="Hemerythrin-like"/>
    <property type="match status" value="1"/>
</dbReference>
<evidence type="ECO:0000313" key="7">
    <source>
        <dbReference type="Proteomes" id="UP000201169"/>
    </source>
</evidence>
<dbReference type="PANTHER" id="PTHR37164:SF1">
    <property type="entry name" value="BACTERIOHEMERYTHRIN"/>
    <property type="match status" value="1"/>
</dbReference>
<comment type="similarity">
    <text evidence="1">Belongs to the hemerythrin family.</text>
</comment>
<evidence type="ECO:0000259" key="5">
    <source>
        <dbReference type="Pfam" id="PF01814"/>
    </source>
</evidence>
<evidence type="ECO:0000313" key="6">
    <source>
        <dbReference type="EMBL" id="ASQ31028.1"/>
    </source>
</evidence>
<keyword evidence="3" id="KW-0479">Metal-binding</keyword>
<dbReference type="InterPro" id="IPR012827">
    <property type="entry name" value="Hemerythrin_metal-bd"/>
</dbReference>
<dbReference type="KEGG" id="cavi:CAV_1408"/>
<dbReference type="GO" id="GO:0046872">
    <property type="term" value="F:metal ion binding"/>
    <property type="evidence" value="ECO:0007669"/>
    <property type="project" value="UniProtKB-KW"/>
</dbReference>
<dbReference type="RefSeq" id="WP_094325836.1">
    <property type="nucleotide sequence ID" value="NZ_CP022347.1"/>
</dbReference>
<dbReference type="InterPro" id="IPR050669">
    <property type="entry name" value="Hemerythrin"/>
</dbReference>
<gene>
    <name evidence="6" type="ORF">CAV_1408</name>
</gene>
<keyword evidence="2" id="KW-0813">Transport</keyword>
<dbReference type="CDD" id="cd12107">
    <property type="entry name" value="Hemerythrin"/>
    <property type="match status" value="1"/>
</dbReference>
<dbReference type="PANTHER" id="PTHR37164">
    <property type="entry name" value="BACTERIOHEMERYTHRIN"/>
    <property type="match status" value="1"/>
</dbReference>
<proteinExistence type="inferred from homology"/>
<evidence type="ECO:0000256" key="1">
    <source>
        <dbReference type="ARBA" id="ARBA00010587"/>
    </source>
</evidence>
<reference evidence="6 7" key="1">
    <citation type="submission" date="2017-07" db="EMBL/GenBank/DDBJ databases">
        <title>Analysis of two Campylobacter avium genomes and identification of a novel hippuricase gene.</title>
        <authorList>
            <person name="Miller W.G."/>
            <person name="Chapman M.H."/>
            <person name="Yee E."/>
            <person name="Revez J."/>
            <person name="Bono J.L."/>
            <person name="Rossi M."/>
        </authorList>
    </citation>
    <scope>NUCLEOTIDE SEQUENCE [LARGE SCALE GENOMIC DNA]</scope>
    <source>
        <strain evidence="6 7">LMG 24591</strain>
    </source>
</reference>
<dbReference type="EMBL" id="CP022347">
    <property type="protein sequence ID" value="ASQ31028.1"/>
    <property type="molecule type" value="Genomic_DNA"/>
</dbReference>
<organism evidence="6 7">
    <name type="scientific">Campylobacter avium LMG 24591</name>
    <dbReference type="NCBI Taxonomy" id="522484"/>
    <lineage>
        <taxon>Bacteria</taxon>
        <taxon>Pseudomonadati</taxon>
        <taxon>Campylobacterota</taxon>
        <taxon>Epsilonproteobacteria</taxon>
        <taxon>Campylobacterales</taxon>
        <taxon>Campylobacteraceae</taxon>
        <taxon>Campylobacter</taxon>
    </lineage>
</organism>
<dbReference type="NCBIfam" id="NF033749">
    <property type="entry name" value="bact_hemeryth"/>
    <property type="match status" value="1"/>
</dbReference>
<dbReference type="Gene3D" id="1.20.120.50">
    <property type="entry name" value="Hemerythrin-like"/>
    <property type="match status" value="1"/>
</dbReference>
<dbReference type="InterPro" id="IPR012312">
    <property type="entry name" value="Hemerythrin-like"/>
</dbReference>
<sequence length="199" mass="23379">MLPKWEDNFSVYNAKIDEQHKKLFEMAAHVERISDRAVSKAEVKNLLADFFSYMKEHFYDEEKYMASIGYPDLPAHKNIHKDIIQTMIELIQDIKSTNDLKEKLYVVAKNWLLEHILFEDMKVANYRRSLLATDDGSEVTFEVEEEEAQNNKAQTYLYSCECEGKLHDVPYNIHKKIKSGKNTFNCKVCKKPIKLHQIV</sequence>